<feature type="transmembrane region" description="Helical" evidence="1">
    <location>
        <begin position="49"/>
        <end position="69"/>
    </location>
</feature>
<keyword evidence="1" id="KW-0812">Transmembrane</keyword>
<dbReference type="Proteomes" id="UP000231466">
    <property type="component" value="Unassembled WGS sequence"/>
</dbReference>
<evidence type="ECO:0000313" key="3">
    <source>
        <dbReference type="Proteomes" id="UP000231466"/>
    </source>
</evidence>
<sequence>MSLAFLELTSNLRKLKERNKRMSSFWKTRIATLVWGFIVSIIFTGKLIVAVPMFTVMVIGNTILMKIFIKESDTKSLKKNIE</sequence>
<evidence type="ECO:0000256" key="1">
    <source>
        <dbReference type="SAM" id="Phobius"/>
    </source>
</evidence>
<feature type="transmembrane region" description="Helical" evidence="1">
    <location>
        <begin position="24"/>
        <end position="43"/>
    </location>
</feature>
<comment type="caution">
    <text evidence="2">The sequence shown here is derived from an EMBL/GenBank/DDBJ whole genome shotgun (WGS) entry which is preliminary data.</text>
</comment>
<gene>
    <name evidence="2" type="ORF">COT89_00870</name>
</gene>
<organism evidence="2 3">
    <name type="scientific">Candidatus Colwellbacteria bacterium CG10_big_fil_rev_8_21_14_0_10_42_22</name>
    <dbReference type="NCBI Taxonomy" id="1974540"/>
    <lineage>
        <taxon>Bacteria</taxon>
        <taxon>Candidatus Colwelliibacteriota</taxon>
    </lineage>
</organism>
<dbReference type="EMBL" id="PFAH01000002">
    <property type="protein sequence ID" value="PIR98245.1"/>
    <property type="molecule type" value="Genomic_DNA"/>
</dbReference>
<keyword evidence="1" id="KW-1133">Transmembrane helix</keyword>
<proteinExistence type="predicted"/>
<protein>
    <submittedName>
        <fullName evidence="2">Uncharacterized protein</fullName>
    </submittedName>
</protein>
<dbReference type="AlphaFoldDB" id="A0A2H0VGK9"/>
<name>A0A2H0VGK9_9BACT</name>
<accession>A0A2H0VGK9</accession>
<keyword evidence="1" id="KW-0472">Membrane</keyword>
<evidence type="ECO:0000313" key="2">
    <source>
        <dbReference type="EMBL" id="PIR98245.1"/>
    </source>
</evidence>
<reference evidence="3" key="1">
    <citation type="submission" date="2017-09" db="EMBL/GenBank/DDBJ databases">
        <title>Depth-based differentiation of microbial function through sediment-hosted aquifers and enrichment of novel symbionts in the deep terrestrial subsurface.</title>
        <authorList>
            <person name="Probst A.J."/>
            <person name="Ladd B."/>
            <person name="Jarett J.K."/>
            <person name="Geller-Mcgrath D.E."/>
            <person name="Sieber C.M.K."/>
            <person name="Emerson J.B."/>
            <person name="Anantharaman K."/>
            <person name="Thomas B.C."/>
            <person name="Malmstrom R."/>
            <person name="Stieglmeier M."/>
            <person name="Klingl A."/>
            <person name="Woyke T."/>
            <person name="Ryan C.M."/>
            <person name="Banfield J.F."/>
        </authorList>
    </citation>
    <scope>NUCLEOTIDE SEQUENCE [LARGE SCALE GENOMIC DNA]</scope>
</reference>